<keyword evidence="2" id="KW-0418">Kinase</keyword>
<dbReference type="Pfam" id="PF07804">
    <property type="entry name" value="HipA_C"/>
    <property type="match status" value="1"/>
</dbReference>
<evidence type="ECO:0000259" key="3">
    <source>
        <dbReference type="Pfam" id="PF07804"/>
    </source>
</evidence>
<proteinExistence type="predicted"/>
<dbReference type="AlphaFoldDB" id="A0A645A6F9"/>
<dbReference type="EMBL" id="VSSQ01012240">
    <property type="protein sequence ID" value="MPM48760.1"/>
    <property type="molecule type" value="Genomic_DNA"/>
</dbReference>
<reference evidence="4" key="1">
    <citation type="submission" date="2019-08" db="EMBL/GenBank/DDBJ databases">
        <authorList>
            <person name="Kucharzyk K."/>
            <person name="Murdoch R.W."/>
            <person name="Higgins S."/>
            <person name="Loffler F."/>
        </authorList>
    </citation>
    <scope>NUCLEOTIDE SEQUENCE</scope>
</reference>
<organism evidence="4">
    <name type="scientific">bioreactor metagenome</name>
    <dbReference type="NCBI Taxonomy" id="1076179"/>
    <lineage>
        <taxon>unclassified sequences</taxon>
        <taxon>metagenomes</taxon>
        <taxon>ecological metagenomes</taxon>
    </lineage>
</organism>
<dbReference type="PANTHER" id="PTHR37419">
    <property type="entry name" value="SERINE/THREONINE-PROTEIN KINASE TOXIN HIPA"/>
    <property type="match status" value="1"/>
</dbReference>
<evidence type="ECO:0000256" key="1">
    <source>
        <dbReference type="ARBA" id="ARBA00022679"/>
    </source>
</evidence>
<feature type="domain" description="HipA-like C-terminal" evidence="3">
    <location>
        <begin position="58"/>
        <end position="284"/>
    </location>
</feature>
<dbReference type="GO" id="GO:0004674">
    <property type="term" value="F:protein serine/threonine kinase activity"/>
    <property type="evidence" value="ECO:0007669"/>
    <property type="project" value="TreeGrafter"/>
</dbReference>
<gene>
    <name evidence="4" type="ORF">SDC9_95487</name>
</gene>
<keyword evidence="1" id="KW-0808">Transferase</keyword>
<dbReference type="Gene3D" id="1.10.1070.20">
    <property type="match status" value="1"/>
</dbReference>
<dbReference type="InterPro" id="IPR052028">
    <property type="entry name" value="HipA_Ser/Thr_kinase"/>
</dbReference>
<dbReference type="GO" id="GO:0005829">
    <property type="term" value="C:cytosol"/>
    <property type="evidence" value="ECO:0007669"/>
    <property type="project" value="TreeGrafter"/>
</dbReference>
<name>A0A645A6F9_9ZZZZ</name>
<dbReference type="InterPro" id="IPR012893">
    <property type="entry name" value="HipA-like_C"/>
</dbReference>
<sequence>MKAMSKRCLYCYQELDTEDDFHASCSSRFFGSNQPPVLDYTMAEMAELAKEVVESSITVPGVQPKLSLGFIKDVLQDGGKGRLTVMGALGGNYILKPQNEAFPQMPENEHLTMRMAELCGISVVPSSLIRLKSGQLSYITKRIDRTEANEKIHMLDMFQILEAFDKYKSSVEKVGKAVAEHSCNTLLDLLRLFEVVLFSYITGNNDMHLKNFSLILSNEEWTLSPAYDLLNINLHLPEDMEEMALTINGKKRKLTKSDFINLGLKFQLTEKQILNAFKRLAKAEKKMKQEIKSSFLSPQNQAKYIELLENRLFLFKE</sequence>
<evidence type="ECO:0000313" key="4">
    <source>
        <dbReference type="EMBL" id="MPM48760.1"/>
    </source>
</evidence>
<dbReference type="PANTHER" id="PTHR37419:SF1">
    <property type="entry name" value="SERINE_THREONINE-PROTEIN KINASE TOXIN HIPA"/>
    <property type="match status" value="1"/>
</dbReference>
<accession>A0A645A6F9</accession>
<evidence type="ECO:0000256" key="2">
    <source>
        <dbReference type="ARBA" id="ARBA00022777"/>
    </source>
</evidence>
<protein>
    <recommendedName>
        <fullName evidence="3">HipA-like C-terminal domain-containing protein</fullName>
    </recommendedName>
</protein>
<comment type="caution">
    <text evidence="4">The sequence shown here is derived from an EMBL/GenBank/DDBJ whole genome shotgun (WGS) entry which is preliminary data.</text>
</comment>